<reference evidence="1" key="1">
    <citation type="submission" date="2023-05" db="EMBL/GenBank/DDBJ databases">
        <title>Genome and transcriptome analyses reveal genes involved in the formation of fine ridges on petal epidermal cells in Hibiscus trionum.</title>
        <authorList>
            <person name="Koshimizu S."/>
            <person name="Masuda S."/>
            <person name="Ishii T."/>
            <person name="Shirasu K."/>
            <person name="Hoshino A."/>
            <person name="Arita M."/>
        </authorList>
    </citation>
    <scope>NUCLEOTIDE SEQUENCE</scope>
    <source>
        <strain evidence="1">Hamamatsu line</strain>
    </source>
</reference>
<organism evidence="1 2">
    <name type="scientific">Hibiscus trionum</name>
    <name type="common">Flower of an hour</name>
    <dbReference type="NCBI Taxonomy" id="183268"/>
    <lineage>
        <taxon>Eukaryota</taxon>
        <taxon>Viridiplantae</taxon>
        <taxon>Streptophyta</taxon>
        <taxon>Embryophyta</taxon>
        <taxon>Tracheophyta</taxon>
        <taxon>Spermatophyta</taxon>
        <taxon>Magnoliopsida</taxon>
        <taxon>eudicotyledons</taxon>
        <taxon>Gunneridae</taxon>
        <taxon>Pentapetalae</taxon>
        <taxon>rosids</taxon>
        <taxon>malvids</taxon>
        <taxon>Malvales</taxon>
        <taxon>Malvaceae</taxon>
        <taxon>Malvoideae</taxon>
        <taxon>Hibiscus</taxon>
    </lineage>
</organism>
<evidence type="ECO:0000313" key="1">
    <source>
        <dbReference type="EMBL" id="GMI89732.1"/>
    </source>
</evidence>
<proteinExistence type="predicted"/>
<evidence type="ECO:0000313" key="2">
    <source>
        <dbReference type="Proteomes" id="UP001165190"/>
    </source>
</evidence>
<sequence>MRDFGWQQRAATAGQRRAVVIGQGDKLVGEVSMLVVAEACIQALDIQFIRQNLWNQLGRGGRSRNRSRKVAAIIQITSSIVPQETYLLRVLEELILLL</sequence>
<keyword evidence="2" id="KW-1185">Reference proteome</keyword>
<dbReference type="EMBL" id="BSYR01000023">
    <property type="protein sequence ID" value="GMI89732.1"/>
    <property type="molecule type" value="Genomic_DNA"/>
</dbReference>
<gene>
    <name evidence="1" type="ORF">HRI_002642500</name>
</gene>
<protein>
    <submittedName>
        <fullName evidence="1">Uncharacterized protein</fullName>
    </submittedName>
</protein>
<comment type="caution">
    <text evidence="1">The sequence shown here is derived from an EMBL/GenBank/DDBJ whole genome shotgun (WGS) entry which is preliminary data.</text>
</comment>
<name>A0A9W7M4Q4_HIBTR</name>
<dbReference type="Proteomes" id="UP001165190">
    <property type="component" value="Unassembled WGS sequence"/>
</dbReference>
<dbReference type="AlphaFoldDB" id="A0A9W7M4Q4"/>
<accession>A0A9W7M4Q4</accession>